<evidence type="ECO:0000313" key="2">
    <source>
        <dbReference type="Proteomes" id="UP001432322"/>
    </source>
</evidence>
<dbReference type="Proteomes" id="UP001432322">
    <property type="component" value="Unassembled WGS sequence"/>
</dbReference>
<dbReference type="AlphaFoldDB" id="A0AAV5V716"/>
<comment type="caution">
    <text evidence="1">The sequence shown here is derived from an EMBL/GenBank/DDBJ whole genome shotgun (WGS) entry which is preliminary data.</text>
</comment>
<name>A0AAV5V716_9BILA</name>
<reference evidence="1" key="1">
    <citation type="submission" date="2023-10" db="EMBL/GenBank/DDBJ databases">
        <title>Genome assembly of Pristionchus species.</title>
        <authorList>
            <person name="Yoshida K."/>
            <person name="Sommer R.J."/>
        </authorList>
    </citation>
    <scope>NUCLEOTIDE SEQUENCE</scope>
    <source>
        <strain evidence="1">RS5133</strain>
    </source>
</reference>
<proteinExistence type="predicted"/>
<dbReference type="Gene3D" id="1.25.40.430">
    <property type="match status" value="1"/>
</dbReference>
<evidence type="ECO:0000313" key="1">
    <source>
        <dbReference type="EMBL" id="GMT14082.1"/>
    </source>
</evidence>
<keyword evidence="2" id="KW-1185">Reference proteome</keyword>
<accession>A0AAV5V716</accession>
<evidence type="ECO:0008006" key="3">
    <source>
        <dbReference type="Google" id="ProtNLM"/>
    </source>
</evidence>
<organism evidence="1 2">
    <name type="scientific">Pristionchus fissidentatus</name>
    <dbReference type="NCBI Taxonomy" id="1538716"/>
    <lineage>
        <taxon>Eukaryota</taxon>
        <taxon>Metazoa</taxon>
        <taxon>Ecdysozoa</taxon>
        <taxon>Nematoda</taxon>
        <taxon>Chromadorea</taxon>
        <taxon>Rhabditida</taxon>
        <taxon>Rhabditina</taxon>
        <taxon>Diplogasteromorpha</taxon>
        <taxon>Diplogasteroidea</taxon>
        <taxon>Neodiplogasteridae</taxon>
        <taxon>Pristionchus</taxon>
    </lineage>
</organism>
<gene>
    <name evidence="1" type="ORF">PFISCL1PPCAC_5379</name>
</gene>
<dbReference type="EMBL" id="BTSY01000002">
    <property type="protein sequence ID" value="GMT14082.1"/>
    <property type="molecule type" value="Genomic_DNA"/>
</dbReference>
<protein>
    <recommendedName>
        <fullName evidence="3">BUB1 N-terminal domain-containing protein</fullName>
    </recommendedName>
</protein>
<feature type="non-terminal residue" evidence="1">
    <location>
        <position position="1"/>
    </location>
</feature>
<sequence length="324" mass="36382">IFLRGERSDMFRRRGNGTCTHTMCDIIARNKPERNIGFVCESIALFERHFGDEYKEEVREMSLDALSKFGPGTPFEKDERMLPVYRILGRYSKSMTISELYDRLYEKNLFEKSAQFFVDWADAHMTVGNPTRAAQIMAHADSAVGTDHPLLEMMKEKIEKAMNSQMVAQEDMSVPPPPLRPSKQLDAQIADLNIGSLVGRPPPQQTAEVRRILAPIQAPVRTMLATTSQKEFPPLPSTSSISSSLDEKLVDASKEEWDDENKENVAPPLRPVNPVSFLLPNIIETAPISPDIISPSLAQMKPGRPNNFILQPVFTFADAAKKTH</sequence>